<sequence length="133" mass="15467">MNFNDVEKIVEELKILYPNVYFKIDYIQEDDNYAVNLSDAKVAHSDEFNIFIGKKLVDAFQNGEDFNVFFCYDSQLEEEITIKKIDFISNLIVPEINNYIFFNVKYNNTKNIKSSLNENLVSINSINQNSLAA</sequence>
<accession>A0A414PRB5</accession>
<comment type="caution">
    <text evidence="1">The sequence shown here is derived from an EMBL/GenBank/DDBJ whole genome shotgun (WGS) entry which is preliminary data.</text>
</comment>
<reference evidence="1 2" key="1">
    <citation type="submission" date="2018-08" db="EMBL/GenBank/DDBJ databases">
        <title>A genome reference for cultivated species of the human gut microbiota.</title>
        <authorList>
            <person name="Zou Y."/>
            <person name="Xue W."/>
            <person name="Luo G."/>
        </authorList>
    </citation>
    <scope>NUCLEOTIDE SEQUENCE [LARGE SCALE GENOMIC DNA]</scope>
    <source>
        <strain evidence="1 2">AM25-1</strain>
    </source>
</reference>
<organism evidence="1 2">
    <name type="scientific">Fusobacterium mortiferum</name>
    <dbReference type="NCBI Taxonomy" id="850"/>
    <lineage>
        <taxon>Bacteria</taxon>
        <taxon>Fusobacteriati</taxon>
        <taxon>Fusobacteriota</taxon>
        <taxon>Fusobacteriia</taxon>
        <taxon>Fusobacteriales</taxon>
        <taxon>Fusobacteriaceae</taxon>
        <taxon>Fusobacterium</taxon>
    </lineage>
</organism>
<dbReference type="EMBL" id="QRHL01000018">
    <property type="protein sequence ID" value="RHF71097.1"/>
    <property type="molecule type" value="Genomic_DNA"/>
</dbReference>
<evidence type="ECO:0000313" key="2">
    <source>
        <dbReference type="Proteomes" id="UP000284676"/>
    </source>
</evidence>
<gene>
    <name evidence="1" type="ORF">DW663_09265</name>
</gene>
<dbReference type="Proteomes" id="UP000284676">
    <property type="component" value="Unassembled WGS sequence"/>
</dbReference>
<evidence type="ECO:0000313" key="1">
    <source>
        <dbReference type="EMBL" id="RHF71097.1"/>
    </source>
</evidence>
<dbReference type="AlphaFoldDB" id="A0A414PRB5"/>
<dbReference type="RefSeq" id="WP_118234555.1">
    <property type="nucleotide sequence ID" value="NZ_CAEUHP010000001.1"/>
</dbReference>
<protein>
    <submittedName>
        <fullName evidence="1">Uncharacterized protein</fullName>
    </submittedName>
</protein>
<proteinExistence type="predicted"/>
<name>A0A414PRB5_FUSMR</name>